<dbReference type="Gene3D" id="2.40.50.100">
    <property type="match status" value="1"/>
</dbReference>
<feature type="region of interest" description="Disordered" evidence="3">
    <location>
        <begin position="48"/>
        <end position="75"/>
    </location>
</feature>
<dbReference type="PANTHER" id="PTHR30469">
    <property type="entry name" value="MULTIDRUG RESISTANCE PROTEIN MDTA"/>
    <property type="match status" value="1"/>
</dbReference>
<dbReference type="InterPro" id="IPR006143">
    <property type="entry name" value="RND_pump_MFP"/>
</dbReference>
<gene>
    <name evidence="6" type="ORF">CSC94_08225</name>
</gene>
<dbReference type="Gene3D" id="2.40.30.170">
    <property type="match status" value="1"/>
</dbReference>
<evidence type="ECO:0000259" key="4">
    <source>
        <dbReference type="Pfam" id="PF25917"/>
    </source>
</evidence>
<comment type="similarity">
    <text evidence="1">Belongs to the membrane fusion protein (MFP) (TC 8.A.1) family.</text>
</comment>
<dbReference type="GO" id="GO:0015562">
    <property type="term" value="F:efflux transmembrane transporter activity"/>
    <property type="evidence" value="ECO:0007669"/>
    <property type="project" value="TreeGrafter"/>
</dbReference>
<dbReference type="OrthoDB" id="9806939at2"/>
<evidence type="ECO:0000256" key="3">
    <source>
        <dbReference type="SAM" id="MobiDB-lite"/>
    </source>
</evidence>
<feature type="domain" description="CusB-like beta-barrel" evidence="5">
    <location>
        <begin position="243"/>
        <end position="311"/>
    </location>
</feature>
<dbReference type="SUPFAM" id="SSF111369">
    <property type="entry name" value="HlyD-like secretion proteins"/>
    <property type="match status" value="1"/>
</dbReference>
<evidence type="ECO:0000256" key="1">
    <source>
        <dbReference type="ARBA" id="ARBA00009477"/>
    </source>
</evidence>
<dbReference type="Pfam" id="PF25917">
    <property type="entry name" value="BSH_RND"/>
    <property type="match status" value="1"/>
</dbReference>
<dbReference type="Proteomes" id="UP000221168">
    <property type="component" value="Unassembled WGS sequence"/>
</dbReference>
<evidence type="ECO:0000259" key="5">
    <source>
        <dbReference type="Pfam" id="PF25954"/>
    </source>
</evidence>
<dbReference type="Gene3D" id="1.10.287.470">
    <property type="entry name" value="Helix hairpin bin"/>
    <property type="match status" value="1"/>
</dbReference>
<sequence length="404" mass="42552">MAFWKQVLLTLILLAAVGLGYSRLVPGAGEQLAKLGLKPSTVALLTGQDAQAPGTADAGKGKGKGKGDGRQRGGFGAREASVVVQPVTTAQINDRVTAIGDGEALRSVTVVPLASGMLTEVNLQPGQKVEAGTVIARLDSGSEAIARDRAMLALKTANEALERVEKLFQSRTASQTQVDTARNARDTAELALREAKVDLEKRSIVAPIAGRAGIVPVEAGDYVTTQTEIATLDDRSSILVDFWLPEKFAPIISVGQPLVAHAVSLPGETFEGKVQATGSRIDRASRTIQVRALIENPDDRLRPGMSFRVEMRFPGQSWPAVDPLAIQWSSAGAHVWRASDGKAEQVPVTIIQRNSDSVLVDGAVKEGDLIITEGLQSLRPGAAIRVIGADGKEGGARPQVSDAS</sequence>
<name>A0A2G1QQC9_9HYPH</name>
<dbReference type="Gene3D" id="2.40.420.20">
    <property type="match status" value="1"/>
</dbReference>
<feature type="coiled-coil region" evidence="2">
    <location>
        <begin position="147"/>
        <end position="198"/>
    </location>
</feature>
<reference evidence="6 7" key="1">
    <citation type="submission" date="2017-10" db="EMBL/GenBank/DDBJ databases">
        <title>Sedimentibacterium mangrovi gen. nov., sp. nov., a novel member of family Phyllobacteriacea isolated from mangrove sediment.</title>
        <authorList>
            <person name="Liao H."/>
            <person name="Tian Y."/>
        </authorList>
    </citation>
    <scope>NUCLEOTIDE SEQUENCE [LARGE SCALE GENOMIC DNA]</scope>
    <source>
        <strain evidence="6 7">X9-2-2</strain>
    </source>
</reference>
<dbReference type="RefSeq" id="WP_099305770.1">
    <property type="nucleotide sequence ID" value="NZ_PDVP01000003.1"/>
</dbReference>
<protein>
    <submittedName>
        <fullName evidence="6">Efflux transporter periplasmic adaptor subunit</fullName>
    </submittedName>
</protein>
<comment type="caution">
    <text evidence="6">The sequence shown here is derived from an EMBL/GenBank/DDBJ whole genome shotgun (WGS) entry which is preliminary data.</text>
</comment>
<evidence type="ECO:0000313" key="7">
    <source>
        <dbReference type="Proteomes" id="UP000221168"/>
    </source>
</evidence>
<proteinExistence type="inferred from homology"/>
<accession>A0A2G1QQC9</accession>
<dbReference type="InterPro" id="IPR058792">
    <property type="entry name" value="Beta-barrel_RND_2"/>
</dbReference>
<organism evidence="6 7">
    <name type="scientific">Zhengella mangrovi</name>
    <dbReference type="NCBI Taxonomy" id="1982044"/>
    <lineage>
        <taxon>Bacteria</taxon>
        <taxon>Pseudomonadati</taxon>
        <taxon>Pseudomonadota</taxon>
        <taxon>Alphaproteobacteria</taxon>
        <taxon>Hyphomicrobiales</taxon>
        <taxon>Notoacmeibacteraceae</taxon>
        <taxon>Zhengella</taxon>
    </lineage>
</organism>
<dbReference type="AlphaFoldDB" id="A0A2G1QQC9"/>
<dbReference type="FunFam" id="2.40.30.170:FF:000010">
    <property type="entry name" value="Efflux RND transporter periplasmic adaptor subunit"/>
    <property type="match status" value="1"/>
</dbReference>
<dbReference type="PANTHER" id="PTHR30469:SF11">
    <property type="entry name" value="BLL4320 PROTEIN"/>
    <property type="match status" value="1"/>
</dbReference>
<dbReference type="InterPro" id="IPR058625">
    <property type="entry name" value="MdtA-like_BSH"/>
</dbReference>
<dbReference type="Pfam" id="PF25954">
    <property type="entry name" value="Beta-barrel_RND_2"/>
    <property type="match status" value="1"/>
</dbReference>
<evidence type="ECO:0000313" key="6">
    <source>
        <dbReference type="EMBL" id="PHP67674.1"/>
    </source>
</evidence>
<feature type="domain" description="Multidrug resistance protein MdtA-like barrel-sandwich hybrid" evidence="4">
    <location>
        <begin position="106"/>
        <end position="227"/>
    </location>
</feature>
<dbReference type="GO" id="GO:1990281">
    <property type="term" value="C:efflux pump complex"/>
    <property type="evidence" value="ECO:0007669"/>
    <property type="project" value="TreeGrafter"/>
</dbReference>
<dbReference type="EMBL" id="PDVP01000003">
    <property type="protein sequence ID" value="PHP67674.1"/>
    <property type="molecule type" value="Genomic_DNA"/>
</dbReference>
<evidence type="ECO:0000256" key="2">
    <source>
        <dbReference type="SAM" id="Coils"/>
    </source>
</evidence>
<keyword evidence="7" id="KW-1185">Reference proteome</keyword>
<dbReference type="NCBIfam" id="TIGR01730">
    <property type="entry name" value="RND_mfp"/>
    <property type="match status" value="1"/>
</dbReference>
<keyword evidence="2" id="KW-0175">Coiled coil</keyword>